<evidence type="ECO:0000256" key="1">
    <source>
        <dbReference type="ARBA" id="ARBA00004370"/>
    </source>
</evidence>
<feature type="domain" description="PAC" evidence="7">
    <location>
        <begin position="159"/>
        <end position="209"/>
    </location>
</feature>
<evidence type="ECO:0000256" key="4">
    <source>
        <dbReference type="PROSITE-ProRule" id="PRU00284"/>
    </source>
</evidence>
<sequence>MLQLDRYGNVLKSNPSAQQLWGKEALVRGDCRPIIPGLKTDTSAEQILESVDVTGQSFTVSVTVVPYKEGLLATTQCLPSLPTNHAQQALEKALDAVVTIDAKNHIVFFNDAAQQLWGYQREEVLGHNVKILVPEEHRNQHDEYIGRHRRTRQNRIVGSSRDVVMRRRNGETIWVNISLSEVIVEGETCYTAFAKDITDQRLLKERLNQTLEQALDAVVSIDNQNNVTFFNGAAEKLWGYSRQEVLGKNVKMLVPQSIQPNHDAYVNANRGGGDNKIVGFTREVPVPRKDGEIRWGSVTLSKVKLGTETHYTAFFRDVTADVNLRREMDDKMSKVDEASQKISALVASIDGIASQTNLLSLNAAIEAARAGEAGRGFAVVAQEVRRLAESSSNAARKVSSSVEITRSLLGELKETLKHLAEKK</sequence>
<dbReference type="InterPro" id="IPR000014">
    <property type="entry name" value="PAS"/>
</dbReference>
<evidence type="ECO:0000256" key="3">
    <source>
        <dbReference type="ARBA" id="ARBA00029447"/>
    </source>
</evidence>
<dbReference type="Gene3D" id="3.30.450.20">
    <property type="entry name" value="PAS domain"/>
    <property type="match status" value="2"/>
</dbReference>
<dbReference type="InterPro" id="IPR000700">
    <property type="entry name" value="PAS-assoc_C"/>
</dbReference>
<evidence type="ECO:0000259" key="6">
    <source>
        <dbReference type="PROSITE" id="PS50112"/>
    </source>
</evidence>
<dbReference type="InterPro" id="IPR013767">
    <property type="entry name" value="PAS_fold"/>
</dbReference>
<protein>
    <submittedName>
        <fullName evidence="8">PAS domain S-box protein</fullName>
    </submittedName>
</protein>
<evidence type="ECO:0000259" key="7">
    <source>
        <dbReference type="PROSITE" id="PS50113"/>
    </source>
</evidence>
<keyword evidence="2 4" id="KW-0807">Transducer</keyword>
<comment type="subcellular location">
    <subcellularLocation>
        <location evidence="1">Membrane</location>
    </subcellularLocation>
</comment>
<dbReference type="PROSITE" id="PS50111">
    <property type="entry name" value="CHEMOTAXIS_TRANSDUC_2"/>
    <property type="match status" value="1"/>
</dbReference>
<gene>
    <name evidence="8" type="ORF">K1Y77_15035</name>
</gene>
<dbReference type="Pfam" id="PF00989">
    <property type="entry name" value="PAS"/>
    <property type="match status" value="1"/>
</dbReference>
<dbReference type="Gene3D" id="1.10.287.950">
    <property type="entry name" value="Methyl-accepting chemotaxis protein"/>
    <property type="match status" value="1"/>
</dbReference>
<dbReference type="CDD" id="cd00130">
    <property type="entry name" value="PAS"/>
    <property type="match status" value="2"/>
</dbReference>
<proteinExistence type="inferred from homology"/>
<dbReference type="Pfam" id="PF13426">
    <property type="entry name" value="PAS_9"/>
    <property type="match status" value="1"/>
</dbReference>
<dbReference type="InterPro" id="IPR004089">
    <property type="entry name" value="MCPsignal_dom"/>
</dbReference>
<dbReference type="PRINTS" id="PR00260">
    <property type="entry name" value="CHEMTRNSDUCR"/>
</dbReference>
<evidence type="ECO:0000313" key="9">
    <source>
        <dbReference type="Proteomes" id="UP001163082"/>
    </source>
</evidence>
<accession>A0ABY6JUB0</accession>
<evidence type="ECO:0000259" key="5">
    <source>
        <dbReference type="PROSITE" id="PS50111"/>
    </source>
</evidence>
<dbReference type="PANTHER" id="PTHR32089">
    <property type="entry name" value="METHYL-ACCEPTING CHEMOTAXIS PROTEIN MCPB"/>
    <property type="match status" value="1"/>
</dbReference>
<dbReference type="SUPFAM" id="SSF55785">
    <property type="entry name" value="PYP-like sensor domain (PAS domain)"/>
    <property type="match status" value="2"/>
</dbReference>
<dbReference type="SUPFAM" id="SSF58104">
    <property type="entry name" value="Methyl-accepting chemotaxis protein (MCP) signaling domain"/>
    <property type="match status" value="1"/>
</dbReference>
<dbReference type="SMART" id="SM00091">
    <property type="entry name" value="PAS"/>
    <property type="match status" value="2"/>
</dbReference>
<dbReference type="PANTHER" id="PTHR32089:SF112">
    <property type="entry name" value="LYSOZYME-LIKE PROTEIN-RELATED"/>
    <property type="match status" value="1"/>
</dbReference>
<feature type="domain" description="PAS" evidence="6">
    <location>
        <begin position="203"/>
        <end position="272"/>
    </location>
</feature>
<feature type="domain" description="Methyl-accepting transducer" evidence="5">
    <location>
        <begin position="332"/>
        <end position="423"/>
    </location>
</feature>
<evidence type="ECO:0000256" key="2">
    <source>
        <dbReference type="ARBA" id="ARBA00023224"/>
    </source>
</evidence>
<dbReference type="InterPro" id="IPR001610">
    <property type="entry name" value="PAC"/>
</dbReference>
<feature type="domain" description="PAS" evidence="6">
    <location>
        <begin position="82"/>
        <end position="137"/>
    </location>
</feature>
<dbReference type="InterPro" id="IPR004090">
    <property type="entry name" value="Chemotax_Me-accpt_rcpt"/>
</dbReference>
<dbReference type="PROSITE" id="PS50112">
    <property type="entry name" value="PAS"/>
    <property type="match status" value="2"/>
</dbReference>
<comment type="similarity">
    <text evidence="3">Belongs to the methyl-accepting chemotaxis (MCP) protein family.</text>
</comment>
<dbReference type="Proteomes" id="UP001163082">
    <property type="component" value="Chromosome"/>
</dbReference>
<reference evidence="8 9" key="1">
    <citation type="journal article" date="2022" name="Antonie Van Leeuwenhoek">
        <title>Whole genome sequencing of the halophilic Halomonas qaidamensis XH36, a novel species strain with high ectoine production.</title>
        <authorList>
            <person name="Zhang T."/>
            <person name="Cui T."/>
            <person name="Cao Y."/>
            <person name="Li Y."/>
            <person name="Li F."/>
            <person name="Zhu D."/>
            <person name="Xing J."/>
        </authorList>
    </citation>
    <scope>NUCLEOTIDE SEQUENCE [LARGE SCALE GENOMIC DNA]</scope>
    <source>
        <strain evidence="8 9">XH36</strain>
    </source>
</reference>
<organism evidence="8 9">
    <name type="scientific">Halomonas qaidamensis</name>
    <dbReference type="NCBI Taxonomy" id="2866211"/>
    <lineage>
        <taxon>Bacteria</taxon>
        <taxon>Pseudomonadati</taxon>
        <taxon>Pseudomonadota</taxon>
        <taxon>Gammaproteobacteria</taxon>
        <taxon>Oceanospirillales</taxon>
        <taxon>Halomonadaceae</taxon>
        <taxon>Halomonas</taxon>
    </lineage>
</organism>
<dbReference type="NCBIfam" id="TIGR00229">
    <property type="entry name" value="sensory_box"/>
    <property type="match status" value="2"/>
</dbReference>
<evidence type="ECO:0000313" key="8">
    <source>
        <dbReference type="EMBL" id="UYV20873.1"/>
    </source>
</evidence>
<dbReference type="InterPro" id="IPR035965">
    <property type="entry name" value="PAS-like_dom_sf"/>
</dbReference>
<name>A0ABY6JUB0_9GAMM</name>
<dbReference type="Pfam" id="PF00015">
    <property type="entry name" value="MCPsignal"/>
    <property type="match status" value="1"/>
</dbReference>
<dbReference type="EMBL" id="CP080627">
    <property type="protein sequence ID" value="UYV20873.1"/>
    <property type="molecule type" value="Genomic_DNA"/>
</dbReference>
<keyword evidence="9" id="KW-1185">Reference proteome</keyword>
<dbReference type="SMART" id="SM00086">
    <property type="entry name" value="PAC"/>
    <property type="match status" value="2"/>
</dbReference>
<dbReference type="PROSITE" id="PS50113">
    <property type="entry name" value="PAC"/>
    <property type="match status" value="1"/>
</dbReference>